<protein>
    <submittedName>
        <fullName evidence="1">Uncharacterized protein</fullName>
    </submittedName>
</protein>
<comment type="caution">
    <text evidence="1">The sequence shown here is derived from an EMBL/GenBank/DDBJ whole genome shotgun (WGS) entry which is preliminary data.</text>
</comment>
<keyword evidence="2" id="KW-1185">Reference proteome</keyword>
<proteinExistence type="predicted"/>
<dbReference type="Proteomes" id="UP000619118">
    <property type="component" value="Unassembled WGS sequence"/>
</dbReference>
<name>A0ABQ2RMC7_9GAMM</name>
<evidence type="ECO:0000313" key="1">
    <source>
        <dbReference type="EMBL" id="GGQ33917.1"/>
    </source>
</evidence>
<sequence>MLENIDENIPAILAKPIASAYIPTSCKVDNDLIKYLSKVVSPVYARPATIRGKPK</sequence>
<accession>A0ABQ2RMC7</accession>
<evidence type="ECO:0000313" key="2">
    <source>
        <dbReference type="Proteomes" id="UP000619118"/>
    </source>
</evidence>
<dbReference type="EMBL" id="BMQX01000041">
    <property type="protein sequence ID" value="GGQ33917.1"/>
    <property type="molecule type" value="Genomic_DNA"/>
</dbReference>
<reference evidence="2" key="1">
    <citation type="journal article" date="2019" name="Int. J. Syst. Evol. Microbiol.">
        <title>The Global Catalogue of Microorganisms (GCM) 10K type strain sequencing project: providing services to taxonomists for standard genome sequencing and annotation.</title>
        <authorList>
            <consortium name="The Broad Institute Genomics Platform"/>
            <consortium name="The Broad Institute Genome Sequencing Center for Infectious Disease"/>
            <person name="Wu L."/>
            <person name="Ma J."/>
        </authorList>
    </citation>
    <scope>NUCLEOTIDE SEQUENCE [LARGE SCALE GENOMIC DNA]</scope>
    <source>
        <strain evidence="2">JCM 32306</strain>
    </source>
</reference>
<gene>
    <name evidence="1" type="ORF">GCM10009411_36630</name>
</gene>
<organism evidence="1 2">
    <name type="scientific">Shewanella litoralis</name>
    <dbReference type="NCBI Taxonomy" id="2282700"/>
    <lineage>
        <taxon>Bacteria</taxon>
        <taxon>Pseudomonadati</taxon>
        <taxon>Pseudomonadota</taxon>
        <taxon>Gammaproteobacteria</taxon>
        <taxon>Alteromonadales</taxon>
        <taxon>Shewanellaceae</taxon>
        <taxon>Shewanella</taxon>
    </lineage>
</organism>